<keyword evidence="2" id="KW-1185">Reference proteome</keyword>
<proteinExistence type="predicted"/>
<dbReference type="KEGG" id="hni:W911_12515"/>
<dbReference type="STRING" id="1029756.W911_12515"/>
<dbReference type="PATRIC" id="fig|1029756.8.peg.2599"/>
<dbReference type="InterPro" id="IPR006450">
    <property type="entry name" value="Phage_HK97_gp6-like"/>
</dbReference>
<dbReference type="Proteomes" id="UP000018542">
    <property type="component" value="Chromosome"/>
</dbReference>
<reference evidence="1 2" key="1">
    <citation type="journal article" date="2014" name="Genome Announc.">
        <title>Complete Genome Sequence of Hyphomicrobium nitrativorans Strain NL23, a Denitrifying Bacterium Isolated from Biofilm of a Methanol-Fed Denitrification System Treating Seawater at the Montreal Biodome.</title>
        <authorList>
            <person name="Martineau C."/>
            <person name="Villeneuve C."/>
            <person name="Mauffrey F."/>
            <person name="Villemur R."/>
        </authorList>
    </citation>
    <scope>NUCLEOTIDE SEQUENCE [LARGE SCALE GENOMIC DNA]</scope>
    <source>
        <strain evidence="1">NL23</strain>
    </source>
</reference>
<organism evidence="1 2">
    <name type="scientific">Hyphomicrobium nitrativorans NL23</name>
    <dbReference type="NCBI Taxonomy" id="1029756"/>
    <lineage>
        <taxon>Bacteria</taxon>
        <taxon>Pseudomonadati</taxon>
        <taxon>Pseudomonadota</taxon>
        <taxon>Alphaproteobacteria</taxon>
        <taxon>Hyphomicrobiales</taxon>
        <taxon>Hyphomicrobiaceae</taxon>
        <taxon>Hyphomicrobium</taxon>
    </lineage>
</organism>
<dbReference type="NCBIfam" id="TIGR01560">
    <property type="entry name" value="put_DNA_pack"/>
    <property type="match status" value="2"/>
</dbReference>
<dbReference type="NCBIfam" id="TIGR02215">
    <property type="entry name" value="phage_chp_gp8"/>
    <property type="match status" value="1"/>
</dbReference>
<dbReference type="InterPro" id="IPR011738">
    <property type="entry name" value="Phage_CHP"/>
</dbReference>
<dbReference type="OrthoDB" id="7597216at2"/>
<evidence type="ECO:0008006" key="3">
    <source>
        <dbReference type="Google" id="ProtNLM"/>
    </source>
</evidence>
<protein>
    <recommendedName>
        <fullName evidence="3">PhiE125 gp8 family phage protein</fullName>
    </recommendedName>
</protein>
<accession>V5SGG4</accession>
<dbReference type="HOGENOM" id="CLU_085951_0_1_5"/>
<dbReference type="EMBL" id="CP006912">
    <property type="protein sequence ID" value="AHB49044.1"/>
    <property type="molecule type" value="Genomic_DNA"/>
</dbReference>
<gene>
    <name evidence="1" type="ORF">W911_12515</name>
</gene>
<name>V5SGG4_9HYPH</name>
<dbReference type="RefSeq" id="WP_023787841.1">
    <property type="nucleotide sequence ID" value="NC_022997.1"/>
</dbReference>
<dbReference type="AlphaFoldDB" id="V5SGG4"/>
<sequence>MALTLMGAPAVEPVSVSAAKAHLRIDGDAEDILIASLIVTSRLHVEAALGLALISQEWRLTLDKWPEPRSSKNAAVRFPLRPVHSIEEVRVRGADGTPDVLPPERYLLDQDALTPRLVPNGESWPAPGLPVSGIEIDFEAGMGAEAEEVPEPIRHAILLLVAHWYEHRDPMEIGSAGAAIPHAVSDLLKPYREVRL</sequence>
<dbReference type="CDD" id="cd08054">
    <property type="entry name" value="gp6"/>
    <property type="match status" value="1"/>
</dbReference>
<dbReference type="Gene3D" id="1.10.3230.30">
    <property type="entry name" value="Phage gp6-like head-tail connector protein"/>
    <property type="match status" value="1"/>
</dbReference>
<evidence type="ECO:0000313" key="2">
    <source>
        <dbReference type="Proteomes" id="UP000018542"/>
    </source>
</evidence>
<evidence type="ECO:0000313" key="1">
    <source>
        <dbReference type="EMBL" id="AHB49044.1"/>
    </source>
</evidence>